<evidence type="ECO:0000313" key="7">
    <source>
        <dbReference type="Proteomes" id="UP000001542"/>
    </source>
</evidence>
<organism evidence="6 7">
    <name type="scientific">Trichomonas vaginalis (strain ATCC PRA-98 / G3)</name>
    <dbReference type="NCBI Taxonomy" id="412133"/>
    <lineage>
        <taxon>Eukaryota</taxon>
        <taxon>Metamonada</taxon>
        <taxon>Parabasalia</taxon>
        <taxon>Trichomonadida</taxon>
        <taxon>Trichomonadidae</taxon>
        <taxon>Trichomonas</taxon>
    </lineage>
</organism>
<dbReference type="InterPro" id="IPR004181">
    <property type="entry name" value="Znf_MIZ"/>
</dbReference>
<reference evidence="6" key="1">
    <citation type="submission" date="2006-10" db="EMBL/GenBank/DDBJ databases">
        <authorList>
            <person name="Amadeo P."/>
            <person name="Zhao Q."/>
            <person name="Wortman J."/>
            <person name="Fraser-Liggett C."/>
            <person name="Carlton J."/>
        </authorList>
    </citation>
    <scope>NUCLEOTIDE SEQUENCE</scope>
    <source>
        <strain evidence="6">G3</strain>
    </source>
</reference>
<evidence type="ECO:0000259" key="5">
    <source>
        <dbReference type="PROSITE" id="PS51044"/>
    </source>
</evidence>
<evidence type="ECO:0000256" key="2">
    <source>
        <dbReference type="ARBA" id="ARBA00022771"/>
    </source>
</evidence>
<dbReference type="Pfam" id="PF02891">
    <property type="entry name" value="zf-MIZ"/>
    <property type="match status" value="1"/>
</dbReference>
<keyword evidence="7" id="KW-1185">Reference proteome</keyword>
<evidence type="ECO:0000256" key="3">
    <source>
        <dbReference type="ARBA" id="ARBA00022833"/>
    </source>
</evidence>
<evidence type="ECO:0000313" key="6">
    <source>
        <dbReference type="EMBL" id="EAY12124.1"/>
    </source>
</evidence>
<dbReference type="Gene3D" id="3.30.40.10">
    <property type="entry name" value="Zinc/RING finger domain, C3HC4 (zinc finger)"/>
    <property type="match status" value="1"/>
</dbReference>
<dbReference type="VEuPathDB" id="TrichDB:TVAGG3_0069380"/>
<dbReference type="InterPro" id="IPR013083">
    <property type="entry name" value="Znf_RING/FYVE/PHD"/>
</dbReference>
<keyword evidence="2 4" id="KW-0863">Zinc-finger</keyword>
<dbReference type="STRING" id="5722.A2E5G3"/>
<name>A2E5G3_TRIV3</name>
<dbReference type="PANTHER" id="PTHR10782">
    <property type="entry name" value="ZINC FINGER MIZ DOMAIN-CONTAINING PROTEIN"/>
    <property type="match status" value="1"/>
</dbReference>
<proteinExistence type="predicted"/>
<keyword evidence="1" id="KW-0479">Metal-binding</keyword>
<feature type="domain" description="SP-RING-type" evidence="5">
    <location>
        <begin position="1"/>
        <end position="90"/>
    </location>
</feature>
<gene>
    <name evidence="6" type="ORF">TVAG_301410</name>
</gene>
<dbReference type="RefSeq" id="XP_001324347.1">
    <property type="nucleotide sequence ID" value="XM_001324312.1"/>
</dbReference>
<dbReference type="AlphaFoldDB" id="A2E5G3"/>
<keyword evidence="3" id="KW-0862">Zinc</keyword>
<dbReference type="InParanoid" id="A2E5G3"/>
<protein>
    <submittedName>
        <fullName evidence="6">MIZ zinc finger family protein</fullName>
    </submittedName>
</protein>
<dbReference type="Proteomes" id="UP000001542">
    <property type="component" value="Unassembled WGS sequence"/>
</dbReference>
<dbReference type="OrthoDB" id="6586443at2759"/>
<evidence type="ECO:0000256" key="4">
    <source>
        <dbReference type="PROSITE-ProRule" id="PRU00452"/>
    </source>
</evidence>
<evidence type="ECO:0000256" key="1">
    <source>
        <dbReference type="ARBA" id="ARBA00022723"/>
    </source>
</evidence>
<accession>A2E5G3</accession>
<dbReference type="PROSITE" id="PS51044">
    <property type="entry name" value="ZF_SP_RING"/>
    <property type="match status" value="1"/>
</dbReference>
<dbReference type="PANTHER" id="PTHR10782:SF4">
    <property type="entry name" value="TONALLI, ISOFORM E"/>
    <property type="match status" value="1"/>
</dbReference>
<reference evidence="6" key="2">
    <citation type="journal article" date="2007" name="Science">
        <title>Draft genome sequence of the sexually transmitted pathogen Trichomonas vaginalis.</title>
        <authorList>
            <person name="Carlton J.M."/>
            <person name="Hirt R.P."/>
            <person name="Silva J.C."/>
            <person name="Delcher A.L."/>
            <person name="Schatz M."/>
            <person name="Zhao Q."/>
            <person name="Wortman J.R."/>
            <person name="Bidwell S.L."/>
            <person name="Alsmark U.C.M."/>
            <person name="Besteiro S."/>
            <person name="Sicheritz-Ponten T."/>
            <person name="Noel C.J."/>
            <person name="Dacks J.B."/>
            <person name="Foster P.G."/>
            <person name="Simillion C."/>
            <person name="Van de Peer Y."/>
            <person name="Miranda-Saavedra D."/>
            <person name="Barton G.J."/>
            <person name="Westrop G.D."/>
            <person name="Mueller S."/>
            <person name="Dessi D."/>
            <person name="Fiori P.L."/>
            <person name="Ren Q."/>
            <person name="Paulsen I."/>
            <person name="Zhang H."/>
            <person name="Bastida-Corcuera F.D."/>
            <person name="Simoes-Barbosa A."/>
            <person name="Brown M.T."/>
            <person name="Hayes R.D."/>
            <person name="Mukherjee M."/>
            <person name="Okumura C.Y."/>
            <person name="Schneider R."/>
            <person name="Smith A.J."/>
            <person name="Vanacova S."/>
            <person name="Villalvazo M."/>
            <person name="Haas B.J."/>
            <person name="Pertea M."/>
            <person name="Feldblyum T.V."/>
            <person name="Utterback T.R."/>
            <person name="Shu C.L."/>
            <person name="Osoegawa K."/>
            <person name="de Jong P.J."/>
            <person name="Hrdy I."/>
            <person name="Horvathova L."/>
            <person name="Zubacova Z."/>
            <person name="Dolezal P."/>
            <person name="Malik S.B."/>
            <person name="Logsdon J.M. Jr."/>
            <person name="Henze K."/>
            <person name="Gupta A."/>
            <person name="Wang C.C."/>
            <person name="Dunne R.L."/>
            <person name="Upcroft J.A."/>
            <person name="Upcroft P."/>
            <person name="White O."/>
            <person name="Salzberg S.L."/>
            <person name="Tang P."/>
            <person name="Chiu C.-H."/>
            <person name="Lee Y.-S."/>
            <person name="Embley T.M."/>
            <person name="Coombs G.H."/>
            <person name="Mottram J.C."/>
            <person name="Tachezy J."/>
            <person name="Fraser-Liggett C.M."/>
            <person name="Johnson P.J."/>
        </authorList>
    </citation>
    <scope>NUCLEOTIDE SEQUENCE [LARGE SCALE GENOMIC DNA]</scope>
    <source>
        <strain evidence="6">G3</strain>
    </source>
</reference>
<dbReference type="SUPFAM" id="SSF57850">
    <property type="entry name" value="RING/U-box"/>
    <property type="match status" value="1"/>
</dbReference>
<dbReference type="VEuPathDB" id="TrichDB:TVAG_301410"/>
<dbReference type="KEGG" id="tva:75638277"/>
<dbReference type="EMBL" id="DS113307">
    <property type="protein sequence ID" value="EAY12124.1"/>
    <property type="molecule type" value="Genomic_DNA"/>
</dbReference>
<sequence length="90" mass="10125">MINQIALKEPVRKICCNQPPNGICPLTHKIITRPARGVNCMHGECFDVSGFICNSMRNNSWQCPICRKPLTIEDLRIDPYYFALASGSLT</sequence>
<dbReference type="SMR" id="A2E5G3"/>
<dbReference type="GO" id="GO:0008270">
    <property type="term" value="F:zinc ion binding"/>
    <property type="evidence" value="ECO:0007669"/>
    <property type="project" value="UniProtKB-KW"/>
</dbReference>